<protein>
    <submittedName>
        <fullName evidence="3">OmpW family protein</fullName>
    </submittedName>
</protein>
<dbReference type="EMBL" id="CP000697">
    <property type="protein sequence ID" value="ABQ31158.1"/>
    <property type="molecule type" value="Genomic_DNA"/>
</dbReference>
<evidence type="ECO:0000313" key="4">
    <source>
        <dbReference type="Proteomes" id="UP000000245"/>
    </source>
</evidence>
<name>A5FZX6_ACICJ</name>
<evidence type="ECO:0000256" key="2">
    <source>
        <dbReference type="SAM" id="SignalP"/>
    </source>
</evidence>
<dbReference type="Proteomes" id="UP000000245">
    <property type="component" value="Chromosome"/>
</dbReference>
<dbReference type="Pfam" id="PF03922">
    <property type="entry name" value="OmpW"/>
    <property type="match status" value="1"/>
</dbReference>
<dbReference type="PANTHER" id="PTHR36920">
    <property type="match status" value="1"/>
</dbReference>
<evidence type="ECO:0000256" key="1">
    <source>
        <dbReference type="ARBA" id="ARBA00009330"/>
    </source>
</evidence>
<feature type="signal peptide" evidence="2">
    <location>
        <begin position="1"/>
        <end position="23"/>
    </location>
</feature>
<dbReference type="Gene3D" id="2.40.160.20">
    <property type="match status" value="1"/>
</dbReference>
<organism evidence="3 4">
    <name type="scientific">Acidiphilium cryptum (strain JF-5)</name>
    <dbReference type="NCBI Taxonomy" id="349163"/>
    <lineage>
        <taxon>Bacteria</taxon>
        <taxon>Pseudomonadati</taxon>
        <taxon>Pseudomonadota</taxon>
        <taxon>Alphaproteobacteria</taxon>
        <taxon>Acetobacterales</taxon>
        <taxon>Acidocellaceae</taxon>
        <taxon>Acidiphilium</taxon>
    </lineage>
</organism>
<dbReference type="STRING" id="349163.Acry_1957"/>
<dbReference type="InterPro" id="IPR005618">
    <property type="entry name" value="OMPW"/>
</dbReference>
<dbReference type="SUPFAM" id="SSF56925">
    <property type="entry name" value="OMPA-like"/>
    <property type="match status" value="1"/>
</dbReference>
<evidence type="ECO:0000313" key="3">
    <source>
        <dbReference type="EMBL" id="ABQ31158.1"/>
    </source>
</evidence>
<accession>A5FZX6</accession>
<keyword evidence="2" id="KW-0732">Signal</keyword>
<dbReference type="eggNOG" id="COG3047">
    <property type="taxonomic scope" value="Bacteria"/>
</dbReference>
<dbReference type="GO" id="GO:0055085">
    <property type="term" value="P:transmembrane transport"/>
    <property type="evidence" value="ECO:0007669"/>
    <property type="project" value="TreeGrafter"/>
</dbReference>
<proteinExistence type="inferred from homology"/>
<dbReference type="GO" id="GO:0019867">
    <property type="term" value="C:outer membrane"/>
    <property type="evidence" value="ECO:0007669"/>
    <property type="project" value="InterPro"/>
</dbReference>
<dbReference type="KEGG" id="acr:Acry_1957"/>
<dbReference type="AlphaFoldDB" id="A5FZX6"/>
<reference evidence="3 4" key="1">
    <citation type="submission" date="2007-05" db="EMBL/GenBank/DDBJ databases">
        <title>Complete sequence of chromosome of Acidiphilium cryptum JF-5.</title>
        <authorList>
            <consortium name="US DOE Joint Genome Institute"/>
            <person name="Copeland A."/>
            <person name="Lucas S."/>
            <person name="Lapidus A."/>
            <person name="Barry K."/>
            <person name="Detter J.C."/>
            <person name="Glavina del Rio T."/>
            <person name="Hammon N."/>
            <person name="Israni S."/>
            <person name="Dalin E."/>
            <person name="Tice H."/>
            <person name="Pitluck S."/>
            <person name="Sims D."/>
            <person name="Brettin T."/>
            <person name="Bruce D."/>
            <person name="Han C."/>
            <person name="Schmutz J."/>
            <person name="Larimer F."/>
            <person name="Land M."/>
            <person name="Hauser L."/>
            <person name="Kyrpides N."/>
            <person name="Kim E."/>
            <person name="Magnuson T."/>
            <person name="Richardson P."/>
        </authorList>
    </citation>
    <scope>NUCLEOTIDE SEQUENCE [LARGE SCALE GENOMIC DNA]</scope>
    <source>
        <strain evidence="3 4">JF-5</strain>
    </source>
</reference>
<keyword evidence="4" id="KW-1185">Reference proteome</keyword>
<dbReference type="PANTHER" id="PTHR36920:SF1">
    <property type="entry name" value="OUTER MEMBRANE PROTEIN W"/>
    <property type="match status" value="1"/>
</dbReference>
<dbReference type="InterPro" id="IPR011250">
    <property type="entry name" value="OMP/PagP_B-barrel"/>
</dbReference>
<comment type="similarity">
    <text evidence="1">Belongs to the OmpW/AlkL family.</text>
</comment>
<sequence>MKACMTAAGVAALLLASALPAAAQVTGPTGFHAGDILVRLRADGVLPRNSSSDVSVIGGHVKASDTVIPEIDLSYFFTPHIAVEAIAGTSRHNVEVTGSALGTVKVGSVWVLPPTVTLQYHFGGMGDFVPYVGAGLSVLFYYGQSTASDLKSLGLDSVTYRTGIGPAIEAGFDWHVQGRWYANFVVKQIFAGTRASVGHGTIVAHAAINPTIVGAGIGYRF</sequence>
<dbReference type="HOGENOM" id="CLU_042505_0_1_5"/>
<feature type="chain" id="PRO_5002681371" evidence="2">
    <location>
        <begin position="24"/>
        <end position="221"/>
    </location>
</feature>
<gene>
    <name evidence="3" type="ordered locus">Acry_1957</name>
</gene>